<name>A0A0G0M9E3_9BACT</name>
<proteinExistence type="predicted"/>
<gene>
    <name evidence="1" type="ORF">UT24_C0023G0011</name>
</gene>
<accession>A0A0G0M9E3</accession>
<dbReference type="AlphaFoldDB" id="A0A0G0M9E3"/>
<dbReference type="STRING" id="1618574.UT24_C0023G0011"/>
<reference evidence="1 2" key="1">
    <citation type="journal article" date="2015" name="Nature">
        <title>rRNA introns, odd ribosomes, and small enigmatic genomes across a large radiation of phyla.</title>
        <authorList>
            <person name="Brown C.T."/>
            <person name="Hug L.A."/>
            <person name="Thomas B.C."/>
            <person name="Sharon I."/>
            <person name="Castelle C.J."/>
            <person name="Singh A."/>
            <person name="Wilkins M.J."/>
            <person name="Williams K.H."/>
            <person name="Banfield J.F."/>
        </authorList>
    </citation>
    <scope>NUCLEOTIDE SEQUENCE [LARGE SCALE GENOMIC DNA]</scope>
</reference>
<sequence>MLSAFLRKTHPRGNTDSPLSDLNSFLTSLGNIYYDDSNHQYENFDIIYML</sequence>
<dbReference type="EMBL" id="LBWB01000023">
    <property type="protein sequence ID" value="KKQ99867.1"/>
    <property type="molecule type" value="Genomic_DNA"/>
</dbReference>
<protein>
    <submittedName>
        <fullName evidence="1">Uncharacterized protein</fullName>
    </submittedName>
</protein>
<comment type="caution">
    <text evidence="1">The sequence shown here is derived from an EMBL/GenBank/DDBJ whole genome shotgun (WGS) entry which is preliminary data.</text>
</comment>
<evidence type="ECO:0000313" key="1">
    <source>
        <dbReference type="EMBL" id="KKQ99867.1"/>
    </source>
</evidence>
<evidence type="ECO:0000313" key="2">
    <source>
        <dbReference type="Proteomes" id="UP000033881"/>
    </source>
</evidence>
<dbReference type="Proteomes" id="UP000033881">
    <property type="component" value="Unassembled WGS sequence"/>
</dbReference>
<organism evidence="1 2">
    <name type="scientific">Candidatus Woesebacteria bacterium GW2011_GWB1_39_12</name>
    <dbReference type="NCBI Taxonomy" id="1618574"/>
    <lineage>
        <taxon>Bacteria</taxon>
        <taxon>Candidatus Woeseibacteriota</taxon>
    </lineage>
</organism>